<evidence type="ECO:0000313" key="17">
    <source>
        <dbReference type="Proteomes" id="UP001280581"/>
    </source>
</evidence>
<evidence type="ECO:0000256" key="12">
    <source>
        <dbReference type="PIRSR" id="PIRSR611150-1"/>
    </source>
</evidence>
<evidence type="ECO:0000256" key="1">
    <source>
        <dbReference type="ARBA" id="ARBA00004613"/>
    </source>
</evidence>
<dbReference type="EMBL" id="WVTA01000006">
    <property type="protein sequence ID" value="KAK3209085.1"/>
    <property type="molecule type" value="Genomic_DNA"/>
</dbReference>
<evidence type="ECO:0000256" key="13">
    <source>
        <dbReference type="PIRSR" id="PIRSR611150-2"/>
    </source>
</evidence>
<protein>
    <recommendedName>
        <fullName evidence="11 14">Cutinase</fullName>
        <ecNumber evidence="3 14">3.1.1.74</ecNumber>
    </recommendedName>
</protein>
<dbReference type="FunFam" id="3.40.50.1820:FF:000235">
    <property type="entry name" value="Cutinase 1"/>
    <property type="match status" value="1"/>
</dbReference>
<evidence type="ECO:0000259" key="15">
    <source>
        <dbReference type="PROSITE" id="PS51462"/>
    </source>
</evidence>
<dbReference type="PANTHER" id="PTHR48250:SF3">
    <property type="entry name" value="CUTINASE 1-RELATED"/>
    <property type="match status" value="1"/>
</dbReference>
<keyword evidence="7 14" id="KW-0378">Hydrolase</keyword>
<evidence type="ECO:0000256" key="6">
    <source>
        <dbReference type="ARBA" id="ARBA00022729"/>
    </source>
</evidence>
<dbReference type="InterPro" id="IPR043580">
    <property type="entry name" value="CUTINASE_1"/>
</dbReference>
<dbReference type="SUPFAM" id="SSF53474">
    <property type="entry name" value="alpha/beta-Hydrolases"/>
    <property type="match status" value="1"/>
</dbReference>
<dbReference type="SMART" id="SM01110">
    <property type="entry name" value="Cutinase"/>
    <property type="match status" value="1"/>
</dbReference>
<evidence type="ECO:0000256" key="11">
    <source>
        <dbReference type="ARBA" id="ARBA00074522"/>
    </source>
</evidence>
<dbReference type="InterPro" id="IPR000675">
    <property type="entry name" value="Cutinase/axe"/>
</dbReference>
<dbReference type="PROSITE" id="PS00931">
    <property type="entry name" value="CUTINASE_2"/>
    <property type="match status" value="1"/>
</dbReference>
<dbReference type="PROSITE" id="PS00155">
    <property type="entry name" value="CUTINASE_1"/>
    <property type="match status" value="1"/>
</dbReference>
<dbReference type="PRINTS" id="PR00129">
    <property type="entry name" value="CUTINASE"/>
</dbReference>
<keyword evidence="5 14" id="KW-0964">Secreted</keyword>
<dbReference type="EC" id="3.1.1.74" evidence="3 14"/>
<evidence type="ECO:0000256" key="8">
    <source>
        <dbReference type="ARBA" id="ARBA00023157"/>
    </source>
</evidence>
<dbReference type="InterPro" id="IPR029058">
    <property type="entry name" value="AB_hydrolase_fold"/>
</dbReference>
<name>A0AAN6M0Z9_9PLEO</name>
<feature type="active site" evidence="12">
    <location>
        <position position="184"/>
    </location>
</feature>
<evidence type="ECO:0000256" key="5">
    <source>
        <dbReference type="ARBA" id="ARBA00022525"/>
    </source>
</evidence>
<dbReference type="PANTHER" id="PTHR48250">
    <property type="entry name" value="CUTINASE 2-RELATED"/>
    <property type="match status" value="1"/>
</dbReference>
<gene>
    <name evidence="16" type="ORF">GRF29_69g770014</name>
</gene>
<dbReference type="InterPro" id="IPR015797">
    <property type="entry name" value="NUDIX_hydrolase-like_dom_sf"/>
</dbReference>
<evidence type="ECO:0000256" key="7">
    <source>
        <dbReference type="ARBA" id="ARBA00022801"/>
    </source>
</evidence>
<dbReference type="GO" id="GO:0016052">
    <property type="term" value="P:carbohydrate catabolic process"/>
    <property type="evidence" value="ECO:0007669"/>
    <property type="project" value="TreeGrafter"/>
</dbReference>
<feature type="disulfide bond" evidence="13">
    <location>
        <begin position="39"/>
        <end position="118"/>
    </location>
</feature>
<comment type="subcellular location">
    <subcellularLocation>
        <location evidence="1 14">Secreted</location>
    </subcellularLocation>
</comment>
<dbReference type="Pfam" id="PF00293">
    <property type="entry name" value="NUDIX"/>
    <property type="match status" value="1"/>
</dbReference>
<keyword evidence="17" id="KW-1185">Reference proteome</keyword>
<keyword evidence="8 13" id="KW-1015">Disulfide bond</keyword>
<dbReference type="Gene3D" id="3.90.79.10">
    <property type="entry name" value="Nucleoside Triphosphate Pyrophosphohydrolase"/>
    <property type="match status" value="1"/>
</dbReference>
<comment type="similarity">
    <text evidence="2 14">Belongs to the cutinase family.</text>
</comment>
<dbReference type="PROSITE" id="PS00893">
    <property type="entry name" value="NUDIX_BOX"/>
    <property type="match status" value="1"/>
</dbReference>
<dbReference type="Proteomes" id="UP001280581">
    <property type="component" value="Unassembled WGS sequence"/>
</dbReference>
<evidence type="ECO:0000313" key="16">
    <source>
        <dbReference type="EMBL" id="KAK3209085.1"/>
    </source>
</evidence>
<dbReference type="AlphaFoldDB" id="A0AAN6M0Z9"/>
<evidence type="ECO:0000256" key="10">
    <source>
        <dbReference type="ARBA" id="ARBA00057514"/>
    </source>
</evidence>
<dbReference type="PROSITE" id="PS51462">
    <property type="entry name" value="NUDIX"/>
    <property type="match status" value="1"/>
</dbReference>
<dbReference type="Gene3D" id="3.40.50.1820">
    <property type="entry name" value="alpha/beta hydrolase"/>
    <property type="match status" value="1"/>
</dbReference>
<keyword evidence="6 14" id="KW-0732">Signal</keyword>
<feature type="domain" description="Nudix hydrolase" evidence="15">
    <location>
        <begin position="220"/>
        <end position="357"/>
    </location>
</feature>
<evidence type="ECO:0000256" key="9">
    <source>
        <dbReference type="ARBA" id="ARBA00034045"/>
    </source>
</evidence>
<comment type="catalytic activity">
    <reaction evidence="9 14">
        <text>cutin + H2O = cutin monomers.</text>
        <dbReference type="EC" id="3.1.1.74"/>
    </reaction>
</comment>
<comment type="caution">
    <text evidence="16">The sequence shown here is derived from an EMBL/GenBank/DDBJ whole genome shotgun (WGS) entry which is preliminary data.</text>
</comment>
<feature type="chain" id="PRO_5042662105" description="Cutinase" evidence="14">
    <location>
        <begin position="17"/>
        <end position="375"/>
    </location>
</feature>
<organism evidence="16 17">
    <name type="scientific">Pseudopithomyces chartarum</name>
    <dbReference type="NCBI Taxonomy" id="1892770"/>
    <lineage>
        <taxon>Eukaryota</taxon>
        <taxon>Fungi</taxon>
        <taxon>Dikarya</taxon>
        <taxon>Ascomycota</taxon>
        <taxon>Pezizomycotina</taxon>
        <taxon>Dothideomycetes</taxon>
        <taxon>Pleosporomycetidae</taxon>
        <taxon>Pleosporales</taxon>
        <taxon>Massarineae</taxon>
        <taxon>Didymosphaeriaceae</taxon>
        <taxon>Pseudopithomyces</taxon>
    </lineage>
</organism>
<dbReference type="CDD" id="cd04678">
    <property type="entry name" value="NUDIX_MTH2_Nudt15"/>
    <property type="match status" value="1"/>
</dbReference>
<evidence type="ECO:0000256" key="14">
    <source>
        <dbReference type="RuleBase" id="RU361263"/>
    </source>
</evidence>
<dbReference type="FunFam" id="3.90.79.10:FF:000060">
    <property type="entry name" value="Nudix hydrolase 1"/>
    <property type="match status" value="1"/>
</dbReference>
<evidence type="ECO:0000256" key="2">
    <source>
        <dbReference type="ARBA" id="ARBA00007534"/>
    </source>
</evidence>
<dbReference type="InterPro" id="IPR000086">
    <property type="entry name" value="NUDIX_hydrolase_dom"/>
</dbReference>
<dbReference type="InterPro" id="IPR020084">
    <property type="entry name" value="NUDIX_hydrolase_CS"/>
</dbReference>
<evidence type="ECO:0000256" key="3">
    <source>
        <dbReference type="ARBA" id="ARBA00013095"/>
    </source>
</evidence>
<feature type="active site" description="Proton donor/acceptor" evidence="12">
    <location>
        <position position="197"/>
    </location>
</feature>
<feature type="disulfide bond" evidence="13">
    <location>
        <begin position="180"/>
        <end position="187"/>
    </location>
</feature>
<sequence>MKFTISFASVLAVTSAFPLFTRDSTTTRTELEAGSASACPKAILIWARGSTQEGNMGSQPGPILANALESYYGAANVWIQGVGGAYSAGLLDNLAPKGTTDAAIAEGARLFKLANTKCPKTPVVAGGYSQGAALIAGSIPTLSTTVINQIKGVVLFGYTRNKQNKGGIPSYPQSNLQVYCAEGDLVCEGTLIVLPAHSTYEDEAADEAPIFLRAMTDAQRPKIGVGVVIYDGAGKIVMGERAGSHGAAGTLQCPGGHLEYGESFAECAKREVLEETGLEVGNVKFLAATNDVFGEGKHYVTVFVTCTITGEKLEPKPLEPEKCARWEWIAWSQMWDWAKKQCEAEATGGKVEKKMFLPLVNLYREYPELEHCLHG</sequence>
<dbReference type="SUPFAM" id="SSF55811">
    <property type="entry name" value="Nudix"/>
    <property type="match status" value="1"/>
</dbReference>
<dbReference type="Pfam" id="PF01083">
    <property type="entry name" value="Cutinase"/>
    <property type="match status" value="1"/>
</dbReference>
<accession>A0AAN6M0Z9</accession>
<keyword evidence="4 14" id="KW-0719">Serine esterase</keyword>
<feature type="signal peptide" evidence="14">
    <location>
        <begin position="1"/>
        <end position="16"/>
    </location>
</feature>
<dbReference type="InterPro" id="IPR043579">
    <property type="entry name" value="CUTINASE_2"/>
</dbReference>
<dbReference type="GO" id="GO:0005576">
    <property type="term" value="C:extracellular region"/>
    <property type="evidence" value="ECO:0007669"/>
    <property type="project" value="UniProtKB-SubCell"/>
</dbReference>
<proteinExistence type="inferred from homology"/>
<comment type="function">
    <text evidence="10">Catalyzes the hydrolysis of complex carboxylic polyesters found in the cell wall of plants. Degrades cutin, a macromolecule that forms the structure of the plant cuticle. Allows pathogenic fungi to penetrate through the cuticular barrier into the host plant during the initial stage of fungal infection.</text>
</comment>
<evidence type="ECO:0000256" key="4">
    <source>
        <dbReference type="ARBA" id="ARBA00022487"/>
    </source>
</evidence>
<feature type="active site" description="Nucleophile" evidence="12">
    <location>
        <position position="129"/>
    </location>
</feature>
<dbReference type="InterPro" id="IPR011150">
    <property type="entry name" value="Cutinase_monf"/>
</dbReference>
<reference evidence="16 17" key="1">
    <citation type="submission" date="2021-02" db="EMBL/GenBank/DDBJ databases">
        <title>Genome assembly of Pseudopithomyces chartarum.</title>
        <authorList>
            <person name="Jauregui R."/>
            <person name="Singh J."/>
            <person name="Voisey C."/>
        </authorList>
    </citation>
    <scope>NUCLEOTIDE SEQUENCE [LARGE SCALE GENOMIC DNA]</scope>
    <source>
        <strain evidence="16 17">AGR01</strain>
    </source>
</reference>
<dbReference type="GO" id="GO:0050525">
    <property type="term" value="F:cutinase activity"/>
    <property type="evidence" value="ECO:0007669"/>
    <property type="project" value="UniProtKB-UniRule"/>
</dbReference>